<dbReference type="EMBL" id="BMAW01006905">
    <property type="protein sequence ID" value="GFT01147.1"/>
    <property type="molecule type" value="Genomic_DNA"/>
</dbReference>
<dbReference type="Proteomes" id="UP000887013">
    <property type="component" value="Unassembled WGS sequence"/>
</dbReference>
<evidence type="ECO:0000313" key="1">
    <source>
        <dbReference type="EMBL" id="GFT01147.1"/>
    </source>
</evidence>
<dbReference type="AlphaFoldDB" id="A0A8X6N8I5"/>
<organism evidence="1 2">
    <name type="scientific">Nephila pilipes</name>
    <name type="common">Giant wood spider</name>
    <name type="synonym">Nephila maculata</name>
    <dbReference type="NCBI Taxonomy" id="299642"/>
    <lineage>
        <taxon>Eukaryota</taxon>
        <taxon>Metazoa</taxon>
        <taxon>Ecdysozoa</taxon>
        <taxon>Arthropoda</taxon>
        <taxon>Chelicerata</taxon>
        <taxon>Arachnida</taxon>
        <taxon>Araneae</taxon>
        <taxon>Araneomorphae</taxon>
        <taxon>Entelegynae</taxon>
        <taxon>Araneoidea</taxon>
        <taxon>Nephilidae</taxon>
        <taxon>Nephila</taxon>
    </lineage>
</organism>
<protein>
    <submittedName>
        <fullName evidence="1">Uncharacterized protein</fullName>
    </submittedName>
</protein>
<sequence length="119" mass="13203">MRFTQMEFYLNASRAEGHYIKSVRNVSSTTLAFAKSVFQPSAMMDFQPRQMVFPPGAATAGDGGKWNLICRSENLSCGTLVDAARQPGRRKFLSNSTFLPVVFCSREPTQTLTSNISKI</sequence>
<comment type="caution">
    <text evidence="1">The sequence shown here is derived from an EMBL/GenBank/DDBJ whole genome shotgun (WGS) entry which is preliminary data.</text>
</comment>
<reference evidence="1" key="1">
    <citation type="submission" date="2020-08" db="EMBL/GenBank/DDBJ databases">
        <title>Multicomponent nature underlies the extraordinary mechanical properties of spider dragline silk.</title>
        <authorList>
            <person name="Kono N."/>
            <person name="Nakamura H."/>
            <person name="Mori M."/>
            <person name="Yoshida Y."/>
            <person name="Ohtoshi R."/>
            <person name="Malay A.D."/>
            <person name="Moran D.A.P."/>
            <person name="Tomita M."/>
            <person name="Numata K."/>
            <person name="Arakawa K."/>
        </authorList>
    </citation>
    <scope>NUCLEOTIDE SEQUENCE</scope>
</reference>
<accession>A0A8X6N8I5</accession>
<name>A0A8X6N8I5_NEPPI</name>
<evidence type="ECO:0000313" key="2">
    <source>
        <dbReference type="Proteomes" id="UP000887013"/>
    </source>
</evidence>
<gene>
    <name evidence="1" type="ORF">NPIL_214781</name>
</gene>
<keyword evidence="2" id="KW-1185">Reference proteome</keyword>
<proteinExistence type="predicted"/>